<feature type="region of interest" description="Disordered" evidence="1">
    <location>
        <begin position="220"/>
        <end position="246"/>
    </location>
</feature>
<gene>
    <name evidence="4" type="ORF">QWI16_07090</name>
</gene>
<dbReference type="InterPro" id="IPR008984">
    <property type="entry name" value="SMAD_FHA_dom_sf"/>
</dbReference>
<dbReference type="SUPFAM" id="SSF49879">
    <property type="entry name" value="SMAD/FHA domain"/>
    <property type="match status" value="2"/>
</dbReference>
<dbReference type="Proteomes" id="UP001168380">
    <property type="component" value="Unassembled WGS sequence"/>
</dbReference>
<sequence>MLKLQRQDKPHPPVLIVEKLYSIGSAPDNNLVLIEPNIDPVHARLVNAEGKITLKDNTSSSGCFVNGQRVTQKELHPGDVIRLGSAQFEVLPLTHADTRRQSNRGSWQLIADGSWLTGQTFTIPRDQRCVIGRASECDITISGTHLSRRHVELSVVGSSLRVRDLGSANGTYLNDQPVEDDLAHNGDRLRVDVYSFRIVSPGDDREKTQVRSPLPEFTKTVERKTTSDAPKRWKTRPTSPGNRMEPTYREGRGFNFWPWLGACALLLAVLIFLLLR</sequence>
<dbReference type="InterPro" id="IPR050923">
    <property type="entry name" value="Cell_Proc_Reg/RNA_Proc"/>
</dbReference>
<dbReference type="PANTHER" id="PTHR23308">
    <property type="entry name" value="NUCLEAR INHIBITOR OF PROTEIN PHOSPHATASE-1"/>
    <property type="match status" value="1"/>
</dbReference>
<feature type="transmembrane region" description="Helical" evidence="2">
    <location>
        <begin position="256"/>
        <end position="275"/>
    </location>
</feature>
<evidence type="ECO:0000259" key="3">
    <source>
        <dbReference type="PROSITE" id="PS50006"/>
    </source>
</evidence>
<evidence type="ECO:0000256" key="2">
    <source>
        <dbReference type="SAM" id="Phobius"/>
    </source>
</evidence>
<keyword evidence="2" id="KW-1133">Transmembrane helix</keyword>
<protein>
    <submittedName>
        <fullName evidence="4">FHA domain-containing protein</fullName>
    </submittedName>
</protein>
<dbReference type="InterPro" id="IPR000253">
    <property type="entry name" value="FHA_dom"/>
</dbReference>
<keyword evidence="2" id="KW-0472">Membrane</keyword>
<name>A0ABT8TEX6_9GAMM</name>
<dbReference type="PROSITE" id="PS50006">
    <property type="entry name" value="FHA_DOMAIN"/>
    <property type="match status" value="2"/>
</dbReference>
<dbReference type="SMART" id="SM00240">
    <property type="entry name" value="FHA"/>
    <property type="match status" value="2"/>
</dbReference>
<dbReference type="EMBL" id="JAULRT010000047">
    <property type="protein sequence ID" value="MDO3381938.1"/>
    <property type="molecule type" value="Genomic_DNA"/>
</dbReference>
<proteinExistence type="predicted"/>
<reference evidence="4" key="1">
    <citation type="submission" date="2023-07" db="EMBL/GenBank/DDBJ databases">
        <title>Gilvimarinus algae sp. nov., isolated from the surface of Kelp.</title>
        <authorList>
            <person name="Sun Y.Y."/>
            <person name="Gong Y."/>
            <person name="Du Z.J."/>
        </authorList>
    </citation>
    <scope>NUCLEOTIDE SEQUENCE</scope>
    <source>
        <strain evidence="4">SDUM040014</strain>
    </source>
</reference>
<comment type="caution">
    <text evidence="4">The sequence shown here is derived from an EMBL/GenBank/DDBJ whole genome shotgun (WGS) entry which is preliminary data.</text>
</comment>
<dbReference type="RefSeq" id="WP_302712090.1">
    <property type="nucleotide sequence ID" value="NZ_JAULRT010000047.1"/>
</dbReference>
<accession>A0ABT8TEX6</accession>
<evidence type="ECO:0000256" key="1">
    <source>
        <dbReference type="SAM" id="MobiDB-lite"/>
    </source>
</evidence>
<dbReference type="Pfam" id="PF00498">
    <property type="entry name" value="FHA"/>
    <property type="match status" value="2"/>
</dbReference>
<evidence type="ECO:0000313" key="4">
    <source>
        <dbReference type="EMBL" id="MDO3381938.1"/>
    </source>
</evidence>
<dbReference type="Gene3D" id="2.60.200.20">
    <property type="match status" value="2"/>
</dbReference>
<keyword evidence="5" id="KW-1185">Reference proteome</keyword>
<feature type="domain" description="FHA" evidence="3">
    <location>
        <begin position="129"/>
        <end position="178"/>
    </location>
</feature>
<feature type="domain" description="FHA" evidence="3">
    <location>
        <begin position="21"/>
        <end position="70"/>
    </location>
</feature>
<dbReference type="CDD" id="cd00060">
    <property type="entry name" value="FHA"/>
    <property type="match status" value="2"/>
</dbReference>
<keyword evidence="2" id="KW-0812">Transmembrane</keyword>
<feature type="compositionally biased region" description="Basic and acidic residues" evidence="1">
    <location>
        <begin position="220"/>
        <end position="231"/>
    </location>
</feature>
<evidence type="ECO:0000313" key="5">
    <source>
        <dbReference type="Proteomes" id="UP001168380"/>
    </source>
</evidence>
<organism evidence="4 5">
    <name type="scientific">Gilvimarinus algae</name>
    <dbReference type="NCBI Taxonomy" id="3058037"/>
    <lineage>
        <taxon>Bacteria</taxon>
        <taxon>Pseudomonadati</taxon>
        <taxon>Pseudomonadota</taxon>
        <taxon>Gammaproteobacteria</taxon>
        <taxon>Cellvibrionales</taxon>
        <taxon>Cellvibrionaceae</taxon>
        <taxon>Gilvimarinus</taxon>
    </lineage>
</organism>